<dbReference type="Pfam" id="PF00255">
    <property type="entry name" value="GSHPx"/>
    <property type="match status" value="1"/>
</dbReference>
<dbReference type="GO" id="GO:0004602">
    <property type="term" value="F:glutathione peroxidase activity"/>
    <property type="evidence" value="ECO:0007669"/>
    <property type="project" value="UniProtKB-EC"/>
</dbReference>
<evidence type="ECO:0000256" key="1">
    <source>
        <dbReference type="ARBA" id="ARBA00000217"/>
    </source>
</evidence>
<dbReference type="PROSITE" id="PS51352">
    <property type="entry name" value="THIOREDOXIN_2"/>
    <property type="match status" value="1"/>
</dbReference>
<keyword evidence="10" id="KW-1185">Reference proteome</keyword>
<dbReference type="PROSITE" id="PS00460">
    <property type="entry name" value="GLUTATHIONE_PEROXID_1"/>
    <property type="match status" value="1"/>
</dbReference>
<dbReference type="GO" id="GO:0034599">
    <property type="term" value="P:cellular response to oxidative stress"/>
    <property type="evidence" value="ECO:0007669"/>
    <property type="project" value="TreeGrafter"/>
</dbReference>
<evidence type="ECO:0000259" key="8">
    <source>
        <dbReference type="PROSITE" id="PS51352"/>
    </source>
</evidence>
<organism evidence="9 10">
    <name type="scientific">Fundicoccus ignavus</name>
    <dbReference type="NCBI Taxonomy" id="2664442"/>
    <lineage>
        <taxon>Bacteria</taxon>
        <taxon>Bacillati</taxon>
        <taxon>Bacillota</taxon>
        <taxon>Bacilli</taxon>
        <taxon>Lactobacillales</taxon>
        <taxon>Aerococcaceae</taxon>
        <taxon>Fundicoccus</taxon>
    </lineage>
</organism>
<feature type="active site" evidence="6">
    <location>
        <position position="35"/>
    </location>
</feature>
<dbReference type="InterPro" id="IPR029759">
    <property type="entry name" value="GPX_AS"/>
</dbReference>
<accession>A0A6I2GLJ3</accession>
<dbReference type="SUPFAM" id="SSF52833">
    <property type="entry name" value="Thioredoxin-like"/>
    <property type="match status" value="1"/>
</dbReference>
<gene>
    <name evidence="9" type="ORF">GIY09_09815</name>
</gene>
<feature type="domain" description="Thioredoxin" evidence="8">
    <location>
        <begin position="1"/>
        <end position="157"/>
    </location>
</feature>
<dbReference type="PRINTS" id="PR01011">
    <property type="entry name" value="GLUTPROXDASE"/>
</dbReference>
<dbReference type="CDD" id="cd00340">
    <property type="entry name" value="GSH_Peroxidase"/>
    <property type="match status" value="1"/>
</dbReference>
<keyword evidence="3 7" id="KW-0575">Peroxidase</keyword>
<proteinExistence type="inferred from homology"/>
<evidence type="ECO:0000256" key="6">
    <source>
        <dbReference type="PIRSR" id="PIRSR000303-1"/>
    </source>
</evidence>
<evidence type="ECO:0000313" key="9">
    <source>
        <dbReference type="EMBL" id="MRI86139.1"/>
    </source>
</evidence>
<dbReference type="FunFam" id="3.40.30.10:FF:000010">
    <property type="entry name" value="Glutathione peroxidase"/>
    <property type="match status" value="1"/>
</dbReference>
<keyword evidence="4 7" id="KW-0560">Oxidoreductase</keyword>
<dbReference type="Gene3D" id="3.40.30.10">
    <property type="entry name" value="Glutaredoxin"/>
    <property type="match status" value="1"/>
</dbReference>
<dbReference type="PROSITE" id="PS51355">
    <property type="entry name" value="GLUTATHIONE_PEROXID_3"/>
    <property type="match status" value="1"/>
</dbReference>
<evidence type="ECO:0000313" key="10">
    <source>
        <dbReference type="Proteomes" id="UP000430975"/>
    </source>
</evidence>
<dbReference type="PIRSF" id="PIRSF000303">
    <property type="entry name" value="Glutathion_perox"/>
    <property type="match status" value="1"/>
</dbReference>
<evidence type="ECO:0000256" key="4">
    <source>
        <dbReference type="ARBA" id="ARBA00023002"/>
    </source>
</evidence>
<protein>
    <recommendedName>
        <fullName evidence="5 7">Glutathione peroxidase</fullName>
    </recommendedName>
</protein>
<dbReference type="AlphaFoldDB" id="A0A6I2GLJ3"/>
<dbReference type="RefSeq" id="WP_153863873.1">
    <property type="nucleotide sequence ID" value="NZ_WJQS01000009.1"/>
</dbReference>
<dbReference type="EMBL" id="WJQS01000009">
    <property type="protein sequence ID" value="MRI86139.1"/>
    <property type="molecule type" value="Genomic_DNA"/>
</dbReference>
<name>A0A6I2GLJ3_9LACT</name>
<comment type="caution">
    <text evidence="9">The sequence shown here is derived from an EMBL/GenBank/DDBJ whole genome shotgun (WGS) entry which is preliminary data.</text>
</comment>
<evidence type="ECO:0000256" key="2">
    <source>
        <dbReference type="ARBA" id="ARBA00006926"/>
    </source>
</evidence>
<dbReference type="InterPro" id="IPR029760">
    <property type="entry name" value="GPX_CS"/>
</dbReference>
<dbReference type="PANTHER" id="PTHR11592">
    <property type="entry name" value="GLUTATHIONE PEROXIDASE"/>
    <property type="match status" value="1"/>
</dbReference>
<sequence>MTLPDFSLIRSNGEPYTFNQYNDHVILVVNTATECGFAKQFDGLENLYQEFKDQNFVVLGFPSNQFNKQEPVSNEDMLETCRINFGVTFPLNEKINVNGPDASPIFQWLKQEKRGILNSEIKWNFTKFLINREGEVVKRYPPTTEPKSIVKDIEKLL</sequence>
<dbReference type="InterPro" id="IPR000889">
    <property type="entry name" value="Glutathione_peroxidase"/>
</dbReference>
<dbReference type="Proteomes" id="UP000430975">
    <property type="component" value="Unassembled WGS sequence"/>
</dbReference>
<comment type="catalytic activity">
    <reaction evidence="1">
        <text>2 glutathione + H2O2 = glutathione disulfide + 2 H2O</text>
        <dbReference type="Rhea" id="RHEA:16833"/>
        <dbReference type="ChEBI" id="CHEBI:15377"/>
        <dbReference type="ChEBI" id="CHEBI:16240"/>
        <dbReference type="ChEBI" id="CHEBI:57925"/>
        <dbReference type="ChEBI" id="CHEBI:58297"/>
        <dbReference type="EC" id="1.11.1.9"/>
    </reaction>
</comment>
<comment type="similarity">
    <text evidence="2 7">Belongs to the glutathione peroxidase family.</text>
</comment>
<evidence type="ECO:0000256" key="3">
    <source>
        <dbReference type="ARBA" id="ARBA00022559"/>
    </source>
</evidence>
<dbReference type="InterPro" id="IPR036249">
    <property type="entry name" value="Thioredoxin-like_sf"/>
</dbReference>
<evidence type="ECO:0000256" key="5">
    <source>
        <dbReference type="ARBA" id="ARBA00069346"/>
    </source>
</evidence>
<evidence type="ECO:0000256" key="7">
    <source>
        <dbReference type="RuleBase" id="RU000499"/>
    </source>
</evidence>
<dbReference type="InterPro" id="IPR013766">
    <property type="entry name" value="Thioredoxin_domain"/>
</dbReference>
<reference evidence="9 10" key="1">
    <citation type="submission" date="2019-11" db="EMBL/GenBank/DDBJ databases">
        <title>Characterisation of Fundicoccus ignavus gen. nov. sp. nov., a novel genus of the family Aerococcaceae isolated from bulk tank milk.</title>
        <authorList>
            <person name="Siebert A."/>
            <person name="Huptas C."/>
            <person name="Wenning M."/>
            <person name="Scherer S."/>
            <person name="Doll E.V."/>
        </authorList>
    </citation>
    <scope>NUCLEOTIDE SEQUENCE [LARGE SCALE GENOMIC DNA]</scope>
    <source>
        <strain evidence="9 10">WS4759</strain>
    </source>
</reference>
<dbReference type="PANTHER" id="PTHR11592:SF78">
    <property type="entry name" value="GLUTATHIONE PEROXIDASE"/>
    <property type="match status" value="1"/>
</dbReference>
<dbReference type="PROSITE" id="PS00763">
    <property type="entry name" value="GLUTATHIONE_PEROXID_2"/>
    <property type="match status" value="1"/>
</dbReference>